<evidence type="ECO:0000259" key="2">
    <source>
        <dbReference type="PROSITE" id="PS51166"/>
    </source>
</evidence>
<sequence>MVEAETGVVLFACTGVEPREGQTLVVVGSSSELGGWDVSRGITLHRVKNPAFSDVWMSFPLSHKACSHLQFQFALVASDTDILESDSSARGGMRLVDSGSPIEGGQNSSTVTSVLSAASPTDGRRQDCCGWVWEPFGCGLRDVEVVGGGFVLFGGRWGEGGTQVTPLTWEDMVSAQQELEQHSLPYVPSELDSEKEQEEEGETKEWGTLEGPPAEIESAPLSVSALPPGLLSSSPTVACHDISQRVQFETDLSRPTTLLLFPSVIPRPLCLRLCFSRRGQVRGKEEEMGGLISRFDLHL</sequence>
<dbReference type="InterPro" id="IPR013783">
    <property type="entry name" value="Ig-like_fold"/>
</dbReference>
<feature type="domain" description="CBM20" evidence="2">
    <location>
        <begin position="1"/>
        <end position="135"/>
    </location>
</feature>
<dbReference type="PhylomeDB" id="A0A0G4GJD3"/>
<organism evidence="3">
    <name type="scientific">Chromera velia CCMP2878</name>
    <dbReference type="NCBI Taxonomy" id="1169474"/>
    <lineage>
        <taxon>Eukaryota</taxon>
        <taxon>Sar</taxon>
        <taxon>Alveolata</taxon>
        <taxon>Colpodellida</taxon>
        <taxon>Chromeraceae</taxon>
        <taxon>Chromera</taxon>
    </lineage>
</organism>
<reference evidence="3" key="1">
    <citation type="submission" date="2014-11" db="EMBL/GenBank/DDBJ databases">
        <authorList>
            <person name="Otto D Thomas"/>
            <person name="Naeem Raeece"/>
        </authorList>
    </citation>
    <scope>NUCLEOTIDE SEQUENCE</scope>
</reference>
<accession>A0A0G4GJD3</accession>
<proteinExistence type="predicted"/>
<protein>
    <recommendedName>
        <fullName evidence="2">CBM20 domain-containing protein</fullName>
    </recommendedName>
</protein>
<feature type="compositionally biased region" description="Acidic residues" evidence="1">
    <location>
        <begin position="191"/>
        <end position="202"/>
    </location>
</feature>
<dbReference type="EMBL" id="CDMZ01001273">
    <property type="protein sequence ID" value="CEM30061.1"/>
    <property type="molecule type" value="Genomic_DNA"/>
</dbReference>
<evidence type="ECO:0000256" key="1">
    <source>
        <dbReference type="SAM" id="MobiDB-lite"/>
    </source>
</evidence>
<dbReference type="Gene3D" id="2.60.40.10">
    <property type="entry name" value="Immunoglobulins"/>
    <property type="match status" value="1"/>
</dbReference>
<feature type="region of interest" description="Disordered" evidence="1">
    <location>
        <begin position="188"/>
        <end position="211"/>
    </location>
</feature>
<dbReference type="VEuPathDB" id="CryptoDB:Cvel_22170"/>
<dbReference type="GO" id="GO:2001070">
    <property type="term" value="F:starch binding"/>
    <property type="evidence" value="ECO:0007669"/>
    <property type="project" value="InterPro"/>
</dbReference>
<dbReference type="Pfam" id="PF00686">
    <property type="entry name" value="CBM_20"/>
    <property type="match status" value="1"/>
</dbReference>
<dbReference type="SUPFAM" id="SSF49452">
    <property type="entry name" value="Starch-binding domain-like"/>
    <property type="match status" value="1"/>
</dbReference>
<dbReference type="InterPro" id="IPR013784">
    <property type="entry name" value="Carb-bd-like_fold"/>
</dbReference>
<dbReference type="PROSITE" id="PS51166">
    <property type="entry name" value="CBM20"/>
    <property type="match status" value="1"/>
</dbReference>
<name>A0A0G4GJD3_9ALVE</name>
<dbReference type="InterPro" id="IPR002044">
    <property type="entry name" value="CBM20"/>
</dbReference>
<dbReference type="AlphaFoldDB" id="A0A0G4GJD3"/>
<evidence type="ECO:0000313" key="3">
    <source>
        <dbReference type="EMBL" id="CEM30061.1"/>
    </source>
</evidence>
<gene>
    <name evidence="3" type="ORF">Cvel_22170</name>
</gene>